<dbReference type="Proteomes" id="UP001209878">
    <property type="component" value="Unassembled WGS sequence"/>
</dbReference>
<gene>
    <name evidence="3" type="ORF">NP493_2233g00001</name>
</gene>
<accession>A0AAD9N3U9</accession>
<name>A0AAD9N3U9_RIDPI</name>
<dbReference type="AlphaFoldDB" id="A0AAD9N3U9"/>
<reference evidence="3" key="1">
    <citation type="journal article" date="2023" name="Mol. Biol. Evol.">
        <title>Third-Generation Sequencing Reveals the Adaptive Role of the Epigenome in Three Deep-Sea Polychaetes.</title>
        <authorList>
            <person name="Perez M."/>
            <person name="Aroh O."/>
            <person name="Sun Y."/>
            <person name="Lan Y."/>
            <person name="Juniper S.K."/>
            <person name="Young C.R."/>
            <person name="Angers B."/>
            <person name="Qian P.Y."/>
        </authorList>
    </citation>
    <scope>NUCLEOTIDE SEQUENCE</scope>
    <source>
        <strain evidence="3">R07B-5</strain>
    </source>
</reference>
<protein>
    <submittedName>
        <fullName evidence="3">Uncharacterized protein</fullName>
    </submittedName>
</protein>
<keyword evidence="2" id="KW-0472">Membrane</keyword>
<evidence type="ECO:0000256" key="1">
    <source>
        <dbReference type="SAM" id="MobiDB-lite"/>
    </source>
</evidence>
<sequence length="144" mass="15812">MAQSKVAPSYQPTATDRRPGDLDNVEKRNCCNAYWRQPVVINSQVSIRAAAVSDWLRSVTCAERGQSPALRRTGRISGFGFPYGRTALISGFVLTSGLWASGLRPRLRSIRRNVTGFPPGPGPSAQNDLKMETVRLGHPKCHPH</sequence>
<evidence type="ECO:0000256" key="2">
    <source>
        <dbReference type="SAM" id="Phobius"/>
    </source>
</evidence>
<keyword evidence="2" id="KW-1133">Transmembrane helix</keyword>
<feature type="compositionally biased region" description="Basic and acidic residues" evidence="1">
    <location>
        <begin position="15"/>
        <end position="24"/>
    </location>
</feature>
<keyword evidence="2" id="KW-0812">Transmembrane</keyword>
<organism evidence="3 4">
    <name type="scientific">Ridgeia piscesae</name>
    <name type="common">Tubeworm</name>
    <dbReference type="NCBI Taxonomy" id="27915"/>
    <lineage>
        <taxon>Eukaryota</taxon>
        <taxon>Metazoa</taxon>
        <taxon>Spiralia</taxon>
        <taxon>Lophotrochozoa</taxon>
        <taxon>Annelida</taxon>
        <taxon>Polychaeta</taxon>
        <taxon>Sedentaria</taxon>
        <taxon>Canalipalpata</taxon>
        <taxon>Sabellida</taxon>
        <taxon>Siboglinidae</taxon>
        <taxon>Ridgeia</taxon>
    </lineage>
</organism>
<dbReference type="EMBL" id="JAODUO010002229">
    <property type="protein sequence ID" value="KAK2154031.1"/>
    <property type="molecule type" value="Genomic_DNA"/>
</dbReference>
<evidence type="ECO:0000313" key="3">
    <source>
        <dbReference type="EMBL" id="KAK2154031.1"/>
    </source>
</evidence>
<keyword evidence="4" id="KW-1185">Reference proteome</keyword>
<feature type="transmembrane region" description="Helical" evidence="2">
    <location>
        <begin position="83"/>
        <end position="103"/>
    </location>
</feature>
<proteinExistence type="predicted"/>
<evidence type="ECO:0000313" key="4">
    <source>
        <dbReference type="Proteomes" id="UP001209878"/>
    </source>
</evidence>
<feature type="region of interest" description="Disordered" evidence="1">
    <location>
        <begin position="1"/>
        <end position="24"/>
    </location>
</feature>
<comment type="caution">
    <text evidence="3">The sequence shown here is derived from an EMBL/GenBank/DDBJ whole genome shotgun (WGS) entry which is preliminary data.</text>
</comment>